<reference evidence="12 13" key="1">
    <citation type="journal article" date="2018" name="IMA Fungus">
        <title>IMA Genome-F 9: Draft genome sequence of Annulohypoxylon stygium, Aspergillus mulundensis, Berkeleyomyces basicola (syn. Thielaviopsis basicola), Ceratocystis smalleyi, two Cercospora beticola strains, Coleophoma cylindrospora, Fusarium fracticaudum, Phialophora cf. hyalina, and Morchella septimelata.</title>
        <authorList>
            <person name="Wingfield B.D."/>
            <person name="Bills G.F."/>
            <person name="Dong Y."/>
            <person name="Huang W."/>
            <person name="Nel W.J."/>
            <person name="Swalarsk-Parry B.S."/>
            <person name="Vaghefi N."/>
            <person name="Wilken P.M."/>
            <person name="An Z."/>
            <person name="de Beer Z.W."/>
            <person name="De Vos L."/>
            <person name="Chen L."/>
            <person name="Duong T.A."/>
            <person name="Gao Y."/>
            <person name="Hammerbacher A."/>
            <person name="Kikkert J.R."/>
            <person name="Li Y."/>
            <person name="Li H."/>
            <person name="Li K."/>
            <person name="Li Q."/>
            <person name="Liu X."/>
            <person name="Ma X."/>
            <person name="Naidoo K."/>
            <person name="Pethybridge S.J."/>
            <person name="Sun J."/>
            <person name="Steenkamp E.T."/>
            <person name="van der Nest M.A."/>
            <person name="van Wyk S."/>
            <person name="Wingfield M.J."/>
            <person name="Xiong C."/>
            <person name="Yue Q."/>
            <person name="Zhang X."/>
        </authorList>
    </citation>
    <scope>NUCLEOTIDE SEQUENCE [LARGE SCALE GENOMIC DNA]</scope>
    <source>
        <strain evidence="12 13">BP6252</strain>
    </source>
</reference>
<keyword evidence="4 8" id="KW-0547">Nucleotide-binding</keyword>
<evidence type="ECO:0000259" key="11">
    <source>
        <dbReference type="PROSITE" id="PS50067"/>
    </source>
</evidence>
<dbReference type="STRING" id="1849047.A0A3D8RM54"/>
<dbReference type="Proteomes" id="UP000256645">
    <property type="component" value="Unassembled WGS sequence"/>
</dbReference>
<keyword evidence="6 8" id="KW-0505">Motor protein</keyword>
<dbReference type="AlphaFoldDB" id="A0A3D8RM54"/>
<comment type="caution">
    <text evidence="12">The sequence shown here is derived from an EMBL/GenBank/DDBJ whole genome shotgun (WGS) entry which is preliminary data.</text>
</comment>
<evidence type="ECO:0000256" key="5">
    <source>
        <dbReference type="ARBA" id="ARBA00022840"/>
    </source>
</evidence>
<keyword evidence="5 8" id="KW-0067">ATP-binding</keyword>
<dbReference type="GO" id="GO:0005874">
    <property type="term" value="C:microtubule"/>
    <property type="evidence" value="ECO:0007669"/>
    <property type="project" value="UniProtKB-KW"/>
</dbReference>
<dbReference type="OrthoDB" id="3176171at2759"/>
<organism evidence="12 13">
    <name type="scientific">Coleophoma cylindrospora</name>
    <dbReference type="NCBI Taxonomy" id="1849047"/>
    <lineage>
        <taxon>Eukaryota</taxon>
        <taxon>Fungi</taxon>
        <taxon>Dikarya</taxon>
        <taxon>Ascomycota</taxon>
        <taxon>Pezizomycotina</taxon>
        <taxon>Leotiomycetes</taxon>
        <taxon>Helotiales</taxon>
        <taxon>Dermateaceae</taxon>
        <taxon>Coleophoma</taxon>
    </lineage>
</organism>
<comment type="subcellular location">
    <subcellularLocation>
        <location evidence="1">Cytoplasm</location>
        <location evidence="1">Cytoskeleton</location>
    </subcellularLocation>
</comment>
<dbReference type="Pfam" id="PF00225">
    <property type="entry name" value="Kinesin"/>
    <property type="match status" value="1"/>
</dbReference>
<keyword evidence="7" id="KW-0206">Cytoskeleton</keyword>
<dbReference type="InterPro" id="IPR027640">
    <property type="entry name" value="Kinesin-like_fam"/>
</dbReference>
<name>A0A3D8RM54_9HELO</name>
<feature type="binding site" evidence="8">
    <location>
        <begin position="137"/>
        <end position="144"/>
    </location>
    <ligand>
        <name>ATP</name>
        <dbReference type="ChEBI" id="CHEBI:30616"/>
    </ligand>
</feature>
<dbReference type="InterPro" id="IPR019821">
    <property type="entry name" value="Kinesin_motor_CS"/>
</dbReference>
<dbReference type="GO" id="GO:0007019">
    <property type="term" value="P:microtubule depolymerization"/>
    <property type="evidence" value="ECO:0007669"/>
    <property type="project" value="TreeGrafter"/>
</dbReference>
<dbReference type="PRINTS" id="PR00380">
    <property type="entry name" value="KINESINHEAVY"/>
</dbReference>
<dbReference type="SUPFAM" id="SSF52540">
    <property type="entry name" value="P-loop containing nucleoside triphosphate hydrolases"/>
    <property type="match status" value="1"/>
</dbReference>
<evidence type="ECO:0000256" key="4">
    <source>
        <dbReference type="ARBA" id="ARBA00022741"/>
    </source>
</evidence>
<feature type="domain" description="Kinesin motor" evidence="11">
    <location>
        <begin position="46"/>
        <end position="374"/>
    </location>
</feature>
<evidence type="ECO:0000256" key="10">
    <source>
        <dbReference type="SAM" id="MobiDB-lite"/>
    </source>
</evidence>
<dbReference type="PROSITE" id="PS00411">
    <property type="entry name" value="KINESIN_MOTOR_1"/>
    <property type="match status" value="1"/>
</dbReference>
<evidence type="ECO:0000256" key="9">
    <source>
        <dbReference type="RuleBase" id="RU000394"/>
    </source>
</evidence>
<dbReference type="InterPro" id="IPR027417">
    <property type="entry name" value="P-loop_NTPase"/>
</dbReference>
<dbReference type="PROSITE" id="PS50067">
    <property type="entry name" value="KINESIN_MOTOR_2"/>
    <property type="match status" value="1"/>
</dbReference>
<keyword evidence="2" id="KW-0963">Cytoplasm</keyword>
<keyword evidence="13" id="KW-1185">Reference proteome</keyword>
<evidence type="ECO:0000313" key="13">
    <source>
        <dbReference type="Proteomes" id="UP000256645"/>
    </source>
</evidence>
<dbReference type="SMART" id="SM00129">
    <property type="entry name" value="KISc"/>
    <property type="match status" value="1"/>
</dbReference>
<dbReference type="PANTHER" id="PTHR47971:SF8">
    <property type="entry name" value="KINESIN-LIKE PROTEIN"/>
    <property type="match status" value="1"/>
</dbReference>
<dbReference type="GO" id="GO:0008017">
    <property type="term" value="F:microtubule binding"/>
    <property type="evidence" value="ECO:0007669"/>
    <property type="project" value="InterPro"/>
</dbReference>
<evidence type="ECO:0000256" key="1">
    <source>
        <dbReference type="ARBA" id="ARBA00004245"/>
    </source>
</evidence>
<dbReference type="GO" id="GO:0003777">
    <property type="term" value="F:microtubule motor activity"/>
    <property type="evidence" value="ECO:0007669"/>
    <property type="project" value="InterPro"/>
</dbReference>
<protein>
    <recommendedName>
        <fullName evidence="9">Kinesin-like protein</fullName>
    </recommendedName>
</protein>
<keyword evidence="3 9" id="KW-0493">Microtubule</keyword>
<feature type="compositionally biased region" description="Polar residues" evidence="10">
    <location>
        <begin position="464"/>
        <end position="479"/>
    </location>
</feature>
<feature type="region of interest" description="Disordered" evidence="10">
    <location>
        <begin position="464"/>
        <end position="486"/>
    </location>
</feature>
<evidence type="ECO:0000313" key="12">
    <source>
        <dbReference type="EMBL" id="RDW75137.1"/>
    </source>
</evidence>
<dbReference type="InterPro" id="IPR001752">
    <property type="entry name" value="Kinesin_motor_dom"/>
</dbReference>
<evidence type="ECO:0000256" key="8">
    <source>
        <dbReference type="PROSITE-ProRule" id="PRU00283"/>
    </source>
</evidence>
<evidence type="ECO:0000256" key="2">
    <source>
        <dbReference type="ARBA" id="ARBA00022490"/>
    </source>
</evidence>
<dbReference type="GO" id="GO:0005524">
    <property type="term" value="F:ATP binding"/>
    <property type="evidence" value="ECO:0007669"/>
    <property type="project" value="UniProtKB-UniRule"/>
</dbReference>
<dbReference type="InterPro" id="IPR036961">
    <property type="entry name" value="Kinesin_motor_dom_sf"/>
</dbReference>
<dbReference type="PANTHER" id="PTHR47971">
    <property type="entry name" value="KINESIN-RELATED PROTEIN 6"/>
    <property type="match status" value="1"/>
</dbReference>
<evidence type="ECO:0000256" key="6">
    <source>
        <dbReference type="ARBA" id="ARBA00023175"/>
    </source>
</evidence>
<dbReference type="GO" id="GO:0007018">
    <property type="term" value="P:microtubule-based movement"/>
    <property type="evidence" value="ECO:0007669"/>
    <property type="project" value="InterPro"/>
</dbReference>
<dbReference type="EMBL" id="PDLM01000006">
    <property type="protein sequence ID" value="RDW75137.1"/>
    <property type="molecule type" value="Genomic_DNA"/>
</dbReference>
<proteinExistence type="inferred from homology"/>
<sequence length="584" mass="65011">MPQRGPLKLEEFQQQYKQFFLNSIAAFKAPAPKNLKSAKEHHSSEDIRIGARVRPLLEGEEENGAIASVVAHSDAGSIDVHELRQKVNFKPGINSGSFHLDKVYGPAEDSEVLYQDLFKPLVKWAWDGGVSTLFAYGQTGSGKTYSVNDMERLAATELMSGVLGGKRDVYICVFELIGNASYDLLNDHRSISVLEDSFGETQLVGAVEQQPTSAEELLALIEKSMAFRKTAPTVKNDTSSRSHAICRIRIVNKEFPDLPDGVLYVVDLAGSEMAGDIKDHSNDRMKETRDINVSLSILKDCIRGRALVDGMGSKKNKAHIPFRSSVLTKVLKNVFDVKSERTSKTAVLACVKPNLRDISATKNTLRYAELLRVDVPTPKLATFDGNSPRTWNNEKLREWIEKNSGSPSISSSDLAPIETGTQLLRLPKAEFISRCQKTPGITAEHARTFYDKLWKIHIDSRATASRNTDGESQATSGTATPAIPTTPFKERLRPGMFVRLDWSHLGEEHNIAMIMCPEFAFENPPAGQEEKEKSYLCARISPAILHDAYNLNIEPLLTVPLSRMASEVFMEFDSATRYYYHMLP</sequence>
<accession>A0A3D8RM54</accession>
<dbReference type="Gene3D" id="3.40.850.10">
    <property type="entry name" value="Kinesin motor domain"/>
    <property type="match status" value="1"/>
</dbReference>
<evidence type="ECO:0000256" key="7">
    <source>
        <dbReference type="ARBA" id="ARBA00023212"/>
    </source>
</evidence>
<evidence type="ECO:0000256" key="3">
    <source>
        <dbReference type="ARBA" id="ARBA00022701"/>
    </source>
</evidence>
<comment type="similarity">
    <text evidence="8 9">Belongs to the TRAFAC class myosin-kinesin ATPase superfamily. Kinesin family.</text>
</comment>
<gene>
    <name evidence="12" type="ORF">BP6252_06279</name>
</gene>